<protein>
    <submittedName>
        <fullName evidence="3">Parallel beta helix pectate lyase-like protein</fullName>
    </submittedName>
</protein>
<sequence length="645" mass="70540">MQNFQNQFTKLTLSIFASLLLFSCSKDADLLSEYVINTDDARIENSLLINDSFFIEAGQSTIVMDVLNNDNFDADAEVRIIQTSEPLNGIVTINDDNTLTYKVNTESSSETNTTEETTTEETTPEETTPEETIPEETTPEETTPEETTPEETTPEETTPEETTPEETTPEETTQEEAVTDSFTYTTEETDEAGNVTTQEASVTVNIAQNNIATSGTNVYYVTTSGNGGNNGKSVSASWSLAHAFGSAKAGDIIYIKAGNYGSSKMTINKSGASGNTIKFIGYTNEPGDIIANQGSTFNYGDNADATKMPLLDSNNTGEGIIIAGAHVELHNFQVKDFSIGIKASGQNVTLNNVVVLDMGNQSTSGYDGFGIHFMNTSNSIIQNSYIENSTAESFKVYGGGNNRISYLEVRADNPINPTDYYLLLSNTSNNIVEDSRVERAPGLSHPGHGLICKWNSKNNTFRRCETKYTGVEMAFSDVTGNLFEDIRMIGQGRDHYQTNIDFRNGANNNTVRNIHITDVSYAFAFVDDNDGFTPSPDTDVPHAGYNNKIENVVVENASMLLRALPGTLIGGDINAFVRNNIFDNCTFTNYGVLANFYMRNEGNEFKNSSFKNGSVGIKINNGSPYRSDILNNVKFTNCTFENAPQ</sequence>
<reference evidence="3 4" key="1">
    <citation type="submission" date="2019-03" db="EMBL/GenBank/DDBJ databases">
        <title>Genomic Encyclopedia of Archaeal and Bacterial Type Strains, Phase II (KMG-II): from individual species to whole genera.</title>
        <authorList>
            <person name="Goeker M."/>
        </authorList>
    </citation>
    <scope>NUCLEOTIDE SEQUENCE [LARGE SCALE GENOMIC DNA]</scope>
    <source>
        <strain evidence="3 4">DSM 25233</strain>
    </source>
</reference>
<feature type="compositionally biased region" description="Acidic residues" evidence="1">
    <location>
        <begin position="117"/>
        <end position="178"/>
    </location>
</feature>
<accession>A0A4R7K3T0</accession>
<keyword evidence="4" id="KW-1185">Reference proteome</keyword>
<organism evidence="3 4">
    <name type="scientific">Maribacter spongiicola</name>
    <dbReference type="NCBI Taxonomy" id="1206753"/>
    <lineage>
        <taxon>Bacteria</taxon>
        <taxon>Pseudomonadati</taxon>
        <taxon>Bacteroidota</taxon>
        <taxon>Flavobacteriia</taxon>
        <taxon>Flavobacteriales</taxon>
        <taxon>Flavobacteriaceae</taxon>
        <taxon>Maribacter</taxon>
    </lineage>
</organism>
<comment type="caution">
    <text evidence="3">The sequence shown here is derived from an EMBL/GenBank/DDBJ whole genome shotgun (WGS) entry which is preliminary data.</text>
</comment>
<proteinExistence type="predicted"/>
<dbReference type="Proteomes" id="UP000294749">
    <property type="component" value="Unassembled WGS sequence"/>
</dbReference>
<evidence type="ECO:0000256" key="2">
    <source>
        <dbReference type="SAM" id="SignalP"/>
    </source>
</evidence>
<dbReference type="SMART" id="SM00710">
    <property type="entry name" value="PbH1"/>
    <property type="match status" value="6"/>
</dbReference>
<dbReference type="InterPro" id="IPR011050">
    <property type="entry name" value="Pectin_lyase_fold/virulence"/>
</dbReference>
<dbReference type="OrthoDB" id="8737820at2"/>
<evidence type="ECO:0000313" key="3">
    <source>
        <dbReference type="EMBL" id="TDT44757.1"/>
    </source>
</evidence>
<feature type="signal peptide" evidence="2">
    <location>
        <begin position="1"/>
        <end position="28"/>
    </location>
</feature>
<dbReference type="EMBL" id="SOAY01000011">
    <property type="protein sequence ID" value="TDT44757.1"/>
    <property type="molecule type" value="Genomic_DNA"/>
</dbReference>
<dbReference type="Gene3D" id="2.160.20.10">
    <property type="entry name" value="Single-stranded right-handed beta-helix, Pectin lyase-like"/>
    <property type="match status" value="1"/>
</dbReference>
<name>A0A4R7K3T0_9FLAO</name>
<dbReference type="SUPFAM" id="SSF51126">
    <property type="entry name" value="Pectin lyase-like"/>
    <property type="match status" value="1"/>
</dbReference>
<gene>
    <name evidence="3" type="ORF">CLV90_1835</name>
</gene>
<evidence type="ECO:0000256" key="1">
    <source>
        <dbReference type="SAM" id="MobiDB-lite"/>
    </source>
</evidence>
<feature type="region of interest" description="Disordered" evidence="1">
    <location>
        <begin position="102"/>
        <end position="181"/>
    </location>
</feature>
<dbReference type="GO" id="GO:0016829">
    <property type="term" value="F:lyase activity"/>
    <property type="evidence" value="ECO:0007669"/>
    <property type="project" value="UniProtKB-KW"/>
</dbReference>
<evidence type="ECO:0000313" key="4">
    <source>
        <dbReference type="Proteomes" id="UP000294749"/>
    </source>
</evidence>
<keyword evidence="2" id="KW-0732">Signal</keyword>
<dbReference type="InterPro" id="IPR006626">
    <property type="entry name" value="PbH1"/>
</dbReference>
<feature type="chain" id="PRO_5020727377" evidence="2">
    <location>
        <begin position="29"/>
        <end position="645"/>
    </location>
</feature>
<keyword evidence="3" id="KW-0456">Lyase</keyword>
<dbReference type="InterPro" id="IPR012334">
    <property type="entry name" value="Pectin_lyas_fold"/>
</dbReference>
<dbReference type="AlphaFoldDB" id="A0A4R7K3T0"/>